<keyword evidence="8" id="KW-1185">Reference proteome</keyword>
<comment type="function">
    <text evidence="6">Has immunoglobulin-binding and hemagglutination properties, and can bind to mannose. Essential for virulence. May be involved in LPS biosynthesis or polysaccharide transport.</text>
</comment>
<reference evidence="7 8" key="1">
    <citation type="submission" date="2018-06" db="EMBL/GenBank/DDBJ databases">
        <title>Rhizobium wuzhouense sp. nov., isolated from roots of Oryza officinalis.</title>
        <authorList>
            <person name="Yuan T."/>
        </authorList>
    </citation>
    <scope>NUCLEOTIDE SEQUENCE [LARGE SCALE GENOMIC DNA]</scope>
    <source>
        <strain evidence="7 8">W44</strain>
    </source>
</reference>
<evidence type="ECO:0000256" key="5">
    <source>
        <dbReference type="ARBA" id="ARBA00022734"/>
    </source>
</evidence>
<sequence length="220" mass="24061">METSMKSVASLLAGTALAVTVMLGGVVMASALLVPQEEEPHFTGLDVKDLWTLTPVRIDTQAQTYERLPPRYGSQVVMASVEEKQEADVQLTATSVAADLDIIKTSALADSGDMNRLPEQHVDWCKERYRSYSADDNSYMSYGGDMRTCISPHLEGPTTGQLQGENAILVQDVADGTTSVAISSAHAQNCLQRYRSYRAQDNSYQPYGGGPRKQCELRSF</sequence>
<keyword evidence="5" id="KW-0430">Lectin</keyword>
<dbReference type="Proteomes" id="UP000247536">
    <property type="component" value="Unassembled WGS sequence"/>
</dbReference>
<evidence type="ECO:0000256" key="6">
    <source>
        <dbReference type="ARBA" id="ARBA00025321"/>
    </source>
</evidence>
<protein>
    <recommendedName>
        <fullName evidence="3">Lectin-like protein BA14k</fullName>
    </recommendedName>
</protein>
<evidence type="ECO:0000256" key="3">
    <source>
        <dbReference type="ARBA" id="ARBA00020552"/>
    </source>
</evidence>
<evidence type="ECO:0000313" key="7">
    <source>
        <dbReference type="EMBL" id="PYB70493.1"/>
    </source>
</evidence>
<organism evidence="7 8">
    <name type="scientific">Rhizobium wuzhouense</name>
    <dbReference type="NCBI Taxonomy" id="1986026"/>
    <lineage>
        <taxon>Bacteria</taxon>
        <taxon>Pseudomonadati</taxon>
        <taxon>Pseudomonadota</taxon>
        <taxon>Alphaproteobacteria</taxon>
        <taxon>Hyphomicrobiales</taxon>
        <taxon>Rhizobiaceae</taxon>
        <taxon>Rhizobium/Agrobacterium group</taxon>
        <taxon>Rhizobium</taxon>
    </lineage>
</organism>
<accession>A0ABX5NL83</accession>
<dbReference type="InterPro" id="IPR012413">
    <property type="entry name" value="BA14K"/>
</dbReference>
<evidence type="ECO:0000256" key="2">
    <source>
        <dbReference type="ARBA" id="ARBA00010270"/>
    </source>
</evidence>
<dbReference type="Pfam" id="PF07886">
    <property type="entry name" value="BA14K"/>
    <property type="match status" value="2"/>
</dbReference>
<evidence type="ECO:0000256" key="1">
    <source>
        <dbReference type="ARBA" id="ARBA00004167"/>
    </source>
</evidence>
<proteinExistence type="inferred from homology"/>
<name>A0ABX5NL83_9HYPH</name>
<dbReference type="EMBL" id="QJRY01000009">
    <property type="protein sequence ID" value="PYB70493.1"/>
    <property type="molecule type" value="Genomic_DNA"/>
</dbReference>
<evidence type="ECO:0000313" key="8">
    <source>
        <dbReference type="Proteomes" id="UP000247536"/>
    </source>
</evidence>
<evidence type="ECO:0000256" key="4">
    <source>
        <dbReference type="ARBA" id="ARBA00022475"/>
    </source>
</evidence>
<comment type="similarity">
    <text evidence="2">Belongs to the BA14k family.</text>
</comment>
<keyword evidence="4" id="KW-1003">Cell membrane</keyword>
<comment type="subcellular location">
    <subcellularLocation>
        <location evidence="1">Membrane</location>
        <topology evidence="1">Single-pass membrane protein</topology>
    </subcellularLocation>
</comment>
<comment type="caution">
    <text evidence="7">The sequence shown here is derived from an EMBL/GenBank/DDBJ whole genome shotgun (WGS) entry which is preliminary data.</text>
</comment>
<keyword evidence="4" id="KW-0472">Membrane</keyword>
<gene>
    <name evidence="7" type="ORF">DMY87_21230</name>
</gene>